<keyword evidence="2" id="KW-1185">Reference proteome</keyword>
<sequence>MTHSYGLLTDEASDVTVVEQVIIFANDSDNALKSIKDTVENLTIAWKFFEYSPPRTALFIHVQQELLQLQITKKNQNKLSNNICKACRTRWLSIAASVESVLQHHLAMVNTYRALKDEQLLALGLLIPFHSSKMLGLLYILHAVLPIMCNLSRVFQTSALNYSLLQPAINHAETQLNDLDNPVETLVVDLAAGGKYAQAELMVTETEGRNTSGGMFQKYTNALIENIDDRFAGNLEILEAFHVFDPTAVPGTTESSDIKEYGEVEIEKIGCHFYQNDETLSQKLKDEWHNLLAMKALLPKEVKKWEVSQTPVGWMLTKICVSISSQRSPS</sequence>
<dbReference type="Proteomes" id="UP001208570">
    <property type="component" value="Unassembled WGS sequence"/>
</dbReference>
<protein>
    <submittedName>
        <fullName evidence="1">Uncharacterized protein</fullName>
    </submittedName>
</protein>
<dbReference type="EMBL" id="JAODUP010000491">
    <property type="protein sequence ID" value="KAK2148556.1"/>
    <property type="molecule type" value="Genomic_DNA"/>
</dbReference>
<evidence type="ECO:0000313" key="2">
    <source>
        <dbReference type="Proteomes" id="UP001208570"/>
    </source>
</evidence>
<dbReference type="AlphaFoldDB" id="A0AAD9MYN9"/>
<reference evidence="1" key="1">
    <citation type="journal article" date="2023" name="Mol. Biol. Evol.">
        <title>Third-Generation Sequencing Reveals the Adaptive Role of the Epigenome in Three Deep-Sea Polychaetes.</title>
        <authorList>
            <person name="Perez M."/>
            <person name="Aroh O."/>
            <person name="Sun Y."/>
            <person name="Lan Y."/>
            <person name="Juniper S.K."/>
            <person name="Young C.R."/>
            <person name="Angers B."/>
            <person name="Qian P.Y."/>
        </authorList>
    </citation>
    <scope>NUCLEOTIDE SEQUENCE</scope>
    <source>
        <strain evidence="1">P08H-3</strain>
    </source>
</reference>
<name>A0AAD9MYN9_9ANNE</name>
<accession>A0AAD9MYN9</accession>
<comment type="caution">
    <text evidence="1">The sequence shown here is derived from an EMBL/GenBank/DDBJ whole genome shotgun (WGS) entry which is preliminary data.</text>
</comment>
<gene>
    <name evidence="1" type="ORF">LSH36_491g01045</name>
</gene>
<evidence type="ECO:0000313" key="1">
    <source>
        <dbReference type="EMBL" id="KAK2148556.1"/>
    </source>
</evidence>
<proteinExistence type="predicted"/>
<organism evidence="1 2">
    <name type="scientific">Paralvinella palmiformis</name>
    <dbReference type="NCBI Taxonomy" id="53620"/>
    <lineage>
        <taxon>Eukaryota</taxon>
        <taxon>Metazoa</taxon>
        <taxon>Spiralia</taxon>
        <taxon>Lophotrochozoa</taxon>
        <taxon>Annelida</taxon>
        <taxon>Polychaeta</taxon>
        <taxon>Sedentaria</taxon>
        <taxon>Canalipalpata</taxon>
        <taxon>Terebellida</taxon>
        <taxon>Terebelliformia</taxon>
        <taxon>Alvinellidae</taxon>
        <taxon>Paralvinella</taxon>
    </lineage>
</organism>
<dbReference type="PANTHER" id="PTHR46880:SF5">
    <property type="entry name" value="DUF4371 DOMAIN-CONTAINING PROTEIN"/>
    <property type="match status" value="1"/>
</dbReference>
<dbReference type="PANTHER" id="PTHR46880">
    <property type="entry name" value="RAS-ASSOCIATING DOMAIN-CONTAINING PROTEIN"/>
    <property type="match status" value="1"/>
</dbReference>